<evidence type="ECO:0000256" key="15">
    <source>
        <dbReference type="ARBA" id="ARBA00023284"/>
    </source>
</evidence>
<reference evidence="16 17" key="1">
    <citation type="submission" date="2022-01" db="EMBL/GenBank/DDBJ databases">
        <title>A chromosomal length assembly of Cordylochernes scorpioides.</title>
        <authorList>
            <person name="Zeh D."/>
            <person name="Zeh J."/>
        </authorList>
    </citation>
    <scope>NUCLEOTIDE SEQUENCE [LARGE SCALE GENOMIC DNA]</scope>
    <source>
        <strain evidence="16">IN4F17</strain>
        <tissue evidence="16">Whole Body</tissue>
    </source>
</reference>
<evidence type="ECO:0000256" key="2">
    <source>
        <dbReference type="ARBA" id="ARBA00004367"/>
    </source>
</evidence>
<keyword evidence="9" id="KW-0274">FAD</keyword>
<comment type="cofactor">
    <cofactor evidence="1">
        <name>FAD</name>
        <dbReference type="ChEBI" id="CHEBI:57692"/>
    </cofactor>
</comment>
<evidence type="ECO:0000256" key="1">
    <source>
        <dbReference type="ARBA" id="ARBA00001974"/>
    </source>
</evidence>
<keyword evidence="10" id="KW-0249">Electron transport</keyword>
<sequence>MLLPKCHIQFIYLDSSSSLLWCSPLTRMVLLLLTVLTALFTLGSSTLLSGQIDDCVCTADAVDDLNNEVYPLLKQLLERDYFRYFKDQDSVDCDENHGGLGSIDPTLSDQNYEDFVKWQDHDDAQVNFCELDDENSKDLDYVDLLPNPERFTGYKGKSAHRIWKSVYEENSMCFEKRVFYRAVSGLHSSINIHLCSDYFFPPKRKDQPTVSTNTPWSMAKEPSVMYHGKGGHWGPNVEEFLRRFDPKGPGLQYIMNLYFIYLLELRALAKAAPLLASESYFTGNLEEDVRVKEQVTQLLDLARKFPFHFDERVMFAKDDPQSIKLKDQDSVDCDENHGGLGSIDPTLSDQNYEDFVKWQDHDDAQVNFCELDDENSKDLDYVDLLPNPERFTGYKGKSAHRIWKSVYEENSMCFEKRVFYRAVSGLHSSINIHLCSDYFFPPKRKDQPTVSTNTPWSMAKEPSVMYHGKGGHWGPNVEEFLRRFDPKGPGLQYIMNLYFIYLLELRALAKAAPLLASESYFTGNLEEDVRVKEQVTQLLDLARKFPFHFDERVMFAKDDPQSIKLKEEFRAHFHNISRIMKCVGCDKCRLWGRLQIQGLGTAFKILFFGGSGAELDLEEVRQKRFRLTRTELVSLFNAFGRLSNSIHQLGVFNELILQNRTLLKDKPPQSSSQPKLEL</sequence>
<dbReference type="InterPro" id="IPR037192">
    <property type="entry name" value="ERO1-like_sf"/>
</dbReference>
<keyword evidence="5" id="KW-0813">Transport</keyword>
<keyword evidence="12" id="KW-0472">Membrane</keyword>
<evidence type="ECO:0000256" key="5">
    <source>
        <dbReference type="ARBA" id="ARBA00022448"/>
    </source>
</evidence>
<evidence type="ECO:0000256" key="12">
    <source>
        <dbReference type="ARBA" id="ARBA00023136"/>
    </source>
</evidence>
<dbReference type="Proteomes" id="UP001235939">
    <property type="component" value="Chromosome 16"/>
</dbReference>
<evidence type="ECO:0000313" key="17">
    <source>
        <dbReference type="Proteomes" id="UP001235939"/>
    </source>
</evidence>
<keyword evidence="13" id="KW-1015">Disulfide bond</keyword>
<evidence type="ECO:0000256" key="10">
    <source>
        <dbReference type="ARBA" id="ARBA00022982"/>
    </source>
</evidence>
<dbReference type="InterPro" id="IPR007266">
    <property type="entry name" value="Ero1"/>
</dbReference>
<comment type="subunit">
    <text evidence="4">May function both as a monomer and a homodimer.</text>
</comment>
<comment type="similarity">
    <text evidence="3">Belongs to the EROs family.</text>
</comment>
<dbReference type="EMBL" id="CP092878">
    <property type="protein sequence ID" value="UYV78307.1"/>
    <property type="molecule type" value="Genomic_DNA"/>
</dbReference>
<dbReference type="SUPFAM" id="SSF110019">
    <property type="entry name" value="ERO1-like"/>
    <property type="match status" value="2"/>
</dbReference>
<keyword evidence="15" id="KW-0676">Redox-active center</keyword>
<evidence type="ECO:0000256" key="3">
    <source>
        <dbReference type="ARBA" id="ARBA00008277"/>
    </source>
</evidence>
<evidence type="ECO:0000256" key="6">
    <source>
        <dbReference type="ARBA" id="ARBA00022630"/>
    </source>
</evidence>
<accession>A0ABY6LD07</accession>
<keyword evidence="6" id="KW-0285">Flavoprotein</keyword>
<gene>
    <name evidence="16" type="ORF">LAZ67_16000915</name>
</gene>
<keyword evidence="17" id="KW-1185">Reference proteome</keyword>
<proteinExistence type="inferred from homology"/>
<protein>
    <submittedName>
        <fullName evidence="16">ERO1LB</fullName>
    </submittedName>
</protein>
<keyword evidence="14" id="KW-0325">Glycoprotein</keyword>
<evidence type="ECO:0000256" key="11">
    <source>
        <dbReference type="ARBA" id="ARBA00023002"/>
    </source>
</evidence>
<organism evidence="16 17">
    <name type="scientific">Cordylochernes scorpioides</name>
    <dbReference type="NCBI Taxonomy" id="51811"/>
    <lineage>
        <taxon>Eukaryota</taxon>
        <taxon>Metazoa</taxon>
        <taxon>Ecdysozoa</taxon>
        <taxon>Arthropoda</taxon>
        <taxon>Chelicerata</taxon>
        <taxon>Arachnida</taxon>
        <taxon>Pseudoscorpiones</taxon>
        <taxon>Cheliferoidea</taxon>
        <taxon>Chernetidae</taxon>
        <taxon>Cordylochernes</taxon>
    </lineage>
</organism>
<evidence type="ECO:0000256" key="13">
    <source>
        <dbReference type="ARBA" id="ARBA00023157"/>
    </source>
</evidence>
<evidence type="ECO:0000256" key="4">
    <source>
        <dbReference type="ARBA" id="ARBA00011802"/>
    </source>
</evidence>
<name>A0ABY6LD07_9ARAC</name>
<evidence type="ECO:0000256" key="8">
    <source>
        <dbReference type="ARBA" id="ARBA00022824"/>
    </source>
</evidence>
<dbReference type="Pfam" id="PF04137">
    <property type="entry name" value="ERO1"/>
    <property type="match status" value="2"/>
</dbReference>
<dbReference type="PANTHER" id="PTHR12613:SF0">
    <property type="entry name" value="ERO1-LIKE PROTEIN"/>
    <property type="match status" value="1"/>
</dbReference>
<keyword evidence="8" id="KW-0256">Endoplasmic reticulum</keyword>
<evidence type="ECO:0000256" key="14">
    <source>
        <dbReference type="ARBA" id="ARBA00023180"/>
    </source>
</evidence>
<keyword evidence="7" id="KW-0732">Signal</keyword>
<evidence type="ECO:0000313" key="16">
    <source>
        <dbReference type="EMBL" id="UYV78307.1"/>
    </source>
</evidence>
<dbReference type="PANTHER" id="PTHR12613">
    <property type="entry name" value="ERO1-RELATED"/>
    <property type="match status" value="1"/>
</dbReference>
<evidence type="ECO:0000256" key="7">
    <source>
        <dbReference type="ARBA" id="ARBA00022729"/>
    </source>
</evidence>
<keyword evidence="11" id="KW-0560">Oxidoreductase</keyword>
<comment type="subcellular location">
    <subcellularLocation>
        <location evidence="2">Endoplasmic reticulum membrane</location>
        <topology evidence="2">Peripheral membrane protein</topology>
        <orientation evidence="2">Lumenal side</orientation>
    </subcellularLocation>
</comment>
<evidence type="ECO:0000256" key="9">
    <source>
        <dbReference type="ARBA" id="ARBA00022827"/>
    </source>
</evidence>